<organism evidence="1 2">
    <name type="scientific">Novymonas esmeraldas</name>
    <dbReference type="NCBI Taxonomy" id="1808958"/>
    <lineage>
        <taxon>Eukaryota</taxon>
        <taxon>Discoba</taxon>
        <taxon>Euglenozoa</taxon>
        <taxon>Kinetoplastea</taxon>
        <taxon>Metakinetoplastina</taxon>
        <taxon>Trypanosomatida</taxon>
        <taxon>Trypanosomatidae</taxon>
        <taxon>Novymonas</taxon>
    </lineage>
</organism>
<comment type="caution">
    <text evidence="1">The sequence shown here is derived from an EMBL/GenBank/DDBJ whole genome shotgun (WGS) entry which is preliminary data.</text>
</comment>
<keyword evidence="1" id="KW-0489">Methyltransferase</keyword>
<name>A0AAW0EUM4_9TRYP</name>
<proteinExistence type="predicted"/>
<dbReference type="SUPFAM" id="SSF53335">
    <property type="entry name" value="S-adenosyl-L-methionine-dependent methyltransferases"/>
    <property type="match status" value="1"/>
</dbReference>
<keyword evidence="1" id="KW-0808">Transferase</keyword>
<sequence length="318" mass="33355">MPFAVSHPCDTAERVEGEPFFKLATYTLQPPPASTAQDTTELVVHVRAFDVLPLCDAVGLLSGTDATGLIVWGGALALLEWLARHPQRLRARLLAAPSNDVAHFIELGCGSGVLAVGLCTLLRDTVLPGEAELRPSLAARVWATDGNPECVSLAQRNLDEQHSARGGSSDGVAASAVLLPWGDAAAVHHLHHAHIFAAAASLIILSADVLYDAAAVPLLVSTVADIAATCGSSSGTAAAPLPVEWWLAYTPRSLTRESNERIFNALLDAIAQRRWSYELADLPAGSVASGFENRADCATPALLGCILVVQVSGSSVHR</sequence>
<dbReference type="GO" id="GO:0008168">
    <property type="term" value="F:methyltransferase activity"/>
    <property type="evidence" value="ECO:0007669"/>
    <property type="project" value="UniProtKB-KW"/>
</dbReference>
<dbReference type="Proteomes" id="UP001430356">
    <property type="component" value="Unassembled WGS sequence"/>
</dbReference>
<dbReference type="PANTHER" id="PTHR14614">
    <property type="entry name" value="HEPATOCELLULAR CARCINOMA-ASSOCIATED ANTIGEN"/>
    <property type="match status" value="1"/>
</dbReference>
<dbReference type="EMBL" id="JAECZO010000119">
    <property type="protein sequence ID" value="KAK7197768.1"/>
    <property type="molecule type" value="Genomic_DNA"/>
</dbReference>
<evidence type="ECO:0000313" key="2">
    <source>
        <dbReference type="Proteomes" id="UP001430356"/>
    </source>
</evidence>
<reference evidence="1 2" key="1">
    <citation type="journal article" date="2021" name="MBio">
        <title>A New Model Trypanosomatid, Novymonas esmeraldas: Genomic Perception of Its 'Candidatus Pandoraea novymonadis' Endosymbiont.</title>
        <authorList>
            <person name="Zakharova A."/>
            <person name="Saura A."/>
            <person name="Butenko A."/>
            <person name="Podesvova L."/>
            <person name="Warmusova S."/>
            <person name="Kostygov A.Y."/>
            <person name="Nenarokova A."/>
            <person name="Lukes J."/>
            <person name="Opperdoes F.R."/>
            <person name="Yurchenko V."/>
        </authorList>
    </citation>
    <scope>NUCLEOTIDE SEQUENCE [LARGE SCALE GENOMIC DNA]</scope>
    <source>
        <strain evidence="1 2">E262AT.01</strain>
    </source>
</reference>
<gene>
    <name evidence="1" type="ORF">NESM_000729400</name>
</gene>
<accession>A0AAW0EUM4</accession>
<dbReference type="InterPro" id="IPR029063">
    <property type="entry name" value="SAM-dependent_MTases_sf"/>
</dbReference>
<dbReference type="AlphaFoldDB" id="A0AAW0EUM4"/>
<keyword evidence="2" id="KW-1185">Reference proteome</keyword>
<dbReference type="Gene3D" id="3.40.50.150">
    <property type="entry name" value="Vaccinia Virus protein VP39"/>
    <property type="match status" value="1"/>
</dbReference>
<evidence type="ECO:0000313" key="1">
    <source>
        <dbReference type="EMBL" id="KAK7197768.1"/>
    </source>
</evidence>
<dbReference type="InterPro" id="IPR019410">
    <property type="entry name" value="Methyltransf_16"/>
</dbReference>
<dbReference type="Pfam" id="PF10294">
    <property type="entry name" value="Methyltransf_16"/>
    <property type="match status" value="1"/>
</dbReference>
<protein>
    <submittedName>
        <fullName evidence="1">Methyltransferase</fullName>
    </submittedName>
</protein>
<dbReference type="GO" id="GO:0032259">
    <property type="term" value="P:methylation"/>
    <property type="evidence" value="ECO:0007669"/>
    <property type="project" value="UniProtKB-KW"/>
</dbReference>